<keyword evidence="2 4" id="KW-0863">Zinc-finger</keyword>
<dbReference type="PANTHER" id="PTHR33248">
    <property type="entry name" value="ZINC ION-BINDING PROTEIN"/>
    <property type="match status" value="1"/>
</dbReference>
<keyword evidence="3" id="KW-0862">Zinc</keyword>
<protein>
    <submittedName>
        <fullName evidence="8">GRF zinc finger containing protein</fullName>
    </submittedName>
</protein>
<dbReference type="EMBL" id="BKCP01004405">
    <property type="protein sequence ID" value="GER30819.1"/>
    <property type="molecule type" value="Genomic_DNA"/>
</dbReference>
<feature type="domain" description="GRF-type" evidence="7">
    <location>
        <begin position="13"/>
        <end position="57"/>
    </location>
</feature>
<evidence type="ECO:0000259" key="7">
    <source>
        <dbReference type="PROSITE" id="PS51999"/>
    </source>
</evidence>
<dbReference type="PROSITE" id="PS51999">
    <property type="entry name" value="ZF_GRF"/>
    <property type="match status" value="1"/>
</dbReference>
<organism evidence="8 9">
    <name type="scientific">Striga asiatica</name>
    <name type="common">Asiatic witchweed</name>
    <name type="synonym">Buchnera asiatica</name>
    <dbReference type="NCBI Taxonomy" id="4170"/>
    <lineage>
        <taxon>Eukaryota</taxon>
        <taxon>Viridiplantae</taxon>
        <taxon>Streptophyta</taxon>
        <taxon>Embryophyta</taxon>
        <taxon>Tracheophyta</taxon>
        <taxon>Spermatophyta</taxon>
        <taxon>Magnoliopsida</taxon>
        <taxon>eudicotyledons</taxon>
        <taxon>Gunneridae</taxon>
        <taxon>Pentapetalae</taxon>
        <taxon>asterids</taxon>
        <taxon>lamiids</taxon>
        <taxon>Lamiales</taxon>
        <taxon>Orobanchaceae</taxon>
        <taxon>Buchnereae</taxon>
        <taxon>Striga</taxon>
    </lineage>
</organism>
<comment type="caution">
    <text evidence="8">The sequence shown here is derived from an EMBL/GenBank/DDBJ whole genome shotgun (WGS) entry which is preliminary data.</text>
</comment>
<name>A0A5A7PDE9_STRAF</name>
<reference evidence="9" key="1">
    <citation type="journal article" date="2019" name="Curr. Biol.">
        <title>Genome Sequence of Striga asiatica Provides Insight into the Evolution of Plant Parasitism.</title>
        <authorList>
            <person name="Yoshida S."/>
            <person name="Kim S."/>
            <person name="Wafula E.K."/>
            <person name="Tanskanen J."/>
            <person name="Kim Y.M."/>
            <person name="Honaas L."/>
            <person name="Yang Z."/>
            <person name="Spallek T."/>
            <person name="Conn C.E."/>
            <person name="Ichihashi Y."/>
            <person name="Cheong K."/>
            <person name="Cui S."/>
            <person name="Der J.P."/>
            <person name="Gundlach H."/>
            <person name="Jiao Y."/>
            <person name="Hori C."/>
            <person name="Ishida J.K."/>
            <person name="Kasahara H."/>
            <person name="Kiba T."/>
            <person name="Kim M.S."/>
            <person name="Koo N."/>
            <person name="Laohavisit A."/>
            <person name="Lee Y.H."/>
            <person name="Lumba S."/>
            <person name="McCourt P."/>
            <person name="Mortimer J.C."/>
            <person name="Mutuku J.M."/>
            <person name="Nomura T."/>
            <person name="Sasaki-Sekimoto Y."/>
            <person name="Seto Y."/>
            <person name="Wang Y."/>
            <person name="Wakatake T."/>
            <person name="Sakakibara H."/>
            <person name="Demura T."/>
            <person name="Yamaguchi S."/>
            <person name="Yoneyama K."/>
            <person name="Manabe R.I."/>
            <person name="Nelson D.C."/>
            <person name="Schulman A.H."/>
            <person name="Timko M.P."/>
            <person name="dePamphilis C.W."/>
            <person name="Choi D."/>
            <person name="Shirasu K."/>
        </authorList>
    </citation>
    <scope>NUCLEOTIDE SEQUENCE [LARGE SCALE GENOMIC DNA]</scope>
    <source>
        <strain evidence="9">cv. UVA1</strain>
    </source>
</reference>
<evidence type="ECO:0000256" key="2">
    <source>
        <dbReference type="ARBA" id="ARBA00022771"/>
    </source>
</evidence>
<proteinExistence type="predicted"/>
<sequence>MSSNSYIRDHRYCYCGERPVIRTSWTSDNLGCRFRSCIEYEGEENPGCNFFSWVDPPMCRRSTEIIPGLLRKSNVLRAENEELREENIRLVECKKKLELEMSDWQRELKSAEMIPGLLKREENIRLVECKKKLELEISDWQRELKSAKKAKFWLLMGVVTLFLYMFLKN</sequence>
<gene>
    <name evidence="8" type="ORF">STAS_06778</name>
</gene>
<feature type="coiled-coil region" evidence="5">
    <location>
        <begin position="66"/>
        <end position="150"/>
    </location>
</feature>
<keyword evidence="6" id="KW-0472">Membrane</keyword>
<evidence type="ECO:0000256" key="6">
    <source>
        <dbReference type="SAM" id="Phobius"/>
    </source>
</evidence>
<dbReference type="InterPro" id="IPR010666">
    <property type="entry name" value="Znf_GRF"/>
</dbReference>
<keyword evidence="6" id="KW-0812">Transmembrane</keyword>
<feature type="transmembrane region" description="Helical" evidence="6">
    <location>
        <begin position="150"/>
        <end position="167"/>
    </location>
</feature>
<dbReference type="GO" id="GO:0008270">
    <property type="term" value="F:zinc ion binding"/>
    <property type="evidence" value="ECO:0007669"/>
    <property type="project" value="UniProtKB-KW"/>
</dbReference>
<evidence type="ECO:0000256" key="4">
    <source>
        <dbReference type="PROSITE-ProRule" id="PRU01343"/>
    </source>
</evidence>
<evidence type="ECO:0000256" key="3">
    <source>
        <dbReference type="ARBA" id="ARBA00022833"/>
    </source>
</evidence>
<keyword evidence="6" id="KW-1133">Transmembrane helix</keyword>
<keyword evidence="9" id="KW-1185">Reference proteome</keyword>
<evidence type="ECO:0000313" key="9">
    <source>
        <dbReference type="Proteomes" id="UP000325081"/>
    </source>
</evidence>
<evidence type="ECO:0000256" key="5">
    <source>
        <dbReference type="SAM" id="Coils"/>
    </source>
</evidence>
<accession>A0A5A7PDE9</accession>
<evidence type="ECO:0000313" key="8">
    <source>
        <dbReference type="EMBL" id="GER30819.1"/>
    </source>
</evidence>
<feature type="non-terminal residue" evidence="8">
    <location>
        <position position="169"/>
    </location>
</feature>
<evidence type="ECO:0000256" key="1">
    <source>
        <dbReference type="ARBA" id="ARBA00022723"/>
    </source>
</evidence>
<keyword evidence="5" id="KW-0175">Coiled coil</keyword>
<dbReference type="AlphaFoldDB" id="A0A5A7PDE9"/>
<keyword evidence="1" id="KW-0479">Metal-binding</keyword>
<dbReference type="Proteomes" id="UP000325081">
    <property type="component" value="Unassembled WGS sequence"/>
</dbReference>
<dbReference type="OrthoDB" id="912775at2759"/>